<evidence type="ECO:0000313" key="2">
    <source>
        <dbReference type="EMBL" id="MCK9688576.1"/>
    </source>
</evidence>
<feature type="compositionally biased region" description="Low complexity" evidence="1">
    <location>
        <begin position="129"/>
        <end position="143"/>
    </location>
</feature>
<dbReference type="InterPro" id="IPR029063">
    <property type="entry name" value="SAM-dependent_MTases_sf"/>
</dbReference>
<evidence type="ECO:0000313" key="3">
    <source>
        <dbReference type="Proteomes" id="UP001139353"/>
    </source>
</evidence>
<reference evidence="2" key="1">
    <citation type="submission" date="2021-11" db="EMBL/GenBank/DDBJ databases">
        <title>BS-T2-15 a new species belonging to the Comamonadaceae family isolated from the soil of a French oak forest.</title>
        <authorList>
            <person name="Mieszkin S."/>
            <person name="Alain K."/>
        </authorList>
    </citation>
    <scope>NUCLEOTIDE SEQUENCE</scope>
    <source>
        <strain evidence="2">BS-T2-15</strain>
    </source>
</reference>
<protein>
    <recommendedName>
        <fullName evidence="4">Methyltransferase</fullName>
    </recommendedName>
</protein>
<dbReference type="SUPFAM" id="SSF53335">
    <property type="entry name" value="S-adenosyl-L-methionine-dependent methyltransferases"/>
    <property type="match status" value="1"/>
</dbReference>
<evidence type="ECO:0008006" key="4">
    <source>
        <dbReference type="Google" id="ProtNLM"/>
    </source>
</evidence>
<dbReference type="Gene3D" id="3.40.50.150">
    <property type="entry name" value="Vaccinia Virus protein VP39"/>
    <property type="match status" value="2"/>
</dbReference>
<evidence type="ECO:0000256" key="1">
    <source>
        <dbReference type="SAM" id="MobiDB-lite"/>
    </source>
</evidence>
<dbReference type="Proteomes" id="UP001139353">
    <property type="component" value="Unassembled WGS sequence"/>
</dbReference>
<dbReference type="PROSITE" id="PS51257">
    <property type="entry name" value="PROKAR_LIPOPROTEIN"/>
    <property type="match status" value="1"/>
</dbReference>
<dbReference type="RefSeq" id="WP_275684624.1">
    <property type="nucleotide sequence ID" value="NZ_JAJLJH010000009.1"/>
</dbReference>
<sequence length="305" mass="31943">MHNKQLLPVGIATLIAAGLLGCASEKPPVMVPVTTTSSSTATSTVSTPPLAPLSRAQIEAIVNSPDRSAADRTNDIRRHPVDMLMFVGAKPGWTALDVSTGGGYTTELLARVIGPSGLVWAQSRPRNPAAAAARPAAPEGGAPAPMPAVAPAPRSTADVLADRSAEMKAAGVAAAPIAYAALPFDNPVPPEAIGKLDLVTLMFNYHDLGWIGTDRPAMNRAIFNALKPGGYFVIADHAGRPGTGISESGSLHRIEESFLRSEVEAAGFRLAAEGDFLRNPNDPRDQNTPNPPQPKDEFVLKFVKP</sequence>
<dbReference type="EMBL" id="JAJLJH010000009">
    <property type="protein sequence ID" value="MCK9688576.1"/>
    <property type="molecule type" value="Genomic_DNA"/>
</dbReference>
<accession>A0A9X2C2C4</accession>
<feature type="region of interest" description="Disordered" evidence="1">
    <location>
        <begin position="129"/>
        <end position="151"/>
    </location>
</feature>
<dbReference type="AlphaFoldDB" id="A0A9X2C2C4"/>
<comment type="caution">
    <text evidence="2">The sequence shown here is derived from an EMBL/GenBank/DDBJ whole genome shotgun (WGS) entry which is preliminary data.</text>
</comment>
<organism evidence="2 3">
    <name type="scientific">Scleromatobacter humisilvae</name>
    <dbReference type="NCBI Taxonomy" id="2897159"/>
    <lineage>
        <taxon>Bacteria</taxon>
        <taxon>Pseudomonadati</taxon>
        <taxon>Pseudomonadota</taxon>
        <taxon>Betaproteobacteria</taxon>
        <taxon>Burkholderiales</taxon>
        <taxon>Sphaerotilaceae</taxon>
        <taxon>Scleromatobacter</taxon>
    </lineage>
</organism>
<feature type="region of interest" description="Disordered" evidence="1">
    <location>
        <begin position="274"/>
        <end position="305"/>
    </location>
</feature>
<name>A0A9X2C2C4_9BURK</name>
<keyword evidence="3" id="KW-1185">Reference proteome</keyword>
<proteinExistence type="predicted"/>
<gene>
    <name evidence="2" type="ORF">LPC04_22940</name>
</gene>